<protein>
    <submittedName>
        <fullName evidence="1">Uncharacterized protein</fullName>
    </submittedName>
</protein>
<sequence length="72" mass="7682">SSSSYSSSSGFFFSKPAISLPKIVEVLIFPSNVSRFARGVHGHQAIVSFLPLVTTVDHGALPWSTLNNAICC</sequence>
<dbReference type="AlphaFoldDB" id="A0AA35WWJ5"/>
<gene>
    <name evidence="1" type="ORF">GBAR_LOCUS16607</name>
</gene>
<evidence type="ECO:0000313" key="2">
    <source>
        <dbReference type="Proteomes" id="UP001174909"/>
    </source>
</evidence>
<dbReference type="EMBL" id="CASHTH010002389">
    <property type="protein sequence ID" value="CAI8029217.1"/>
    <property type="molecule type" value="Genomic_DNA"/>
</dbReference>
<proteinExistence type="predicted"/>
<evidence type="ECO:0000313" key="1">
    <source>
        <dbReference type="EMBL" id="CAI8029217.1"/>
    </source>
</evidence>
<accession>A0AA35WWJ5</accession>
<reference evidence="1" key="1">
    <citation type="submission" date="2023-03" db="EMBL/GenBank/DDBJ databases">
        <authorList>
            <person name="Steffen K."/>
            <person name="Cardenas P."/>
        </authorList>
    </citation>
    <scope>NUCLEOTIDE SEQUENCE</scope>
</reference>
<name>A0AA35WWJ5_GEOBA</name>
<organism evidence="1 2">
    <name type="scientific">Geodia barretti</name>
    <name type="common">Barrett's horny sponge</name>
    <dbReference type="NCBI Taxonomy" id="519541"/>
    <lineage>
        <taxon>Eukaryota</taxon>
        <taxon>Metazoa</taxon>
        <taxon>Porifera</taxon>
        <taxon>Demospongiae</taxon>
        <taxon>Heteroscleromorpha</taxon>
        <taxon>Tetractinellida</taxon>
        <taxon>Astrophorina</taxon>
        <taxon>Geodiidae</taxon>
        <taxon>Geodia</taxon>
    </lineage>
</organism>
<feature type="non-terminal residue" evidence="1">
    <location>
        <position position="1"/>
    </location>
</feature>
<dbReference type="Proteomes" id="UP001174909">
    <property type="component" value="Unassembled WGS sequence"/>
</dbReference>
<comment type="caution">
    <text evidence="1">The sequence shown here is derived from an EMBL/GenBank/DDBJ whole genome shotgun (WGS) entry which is preliminary data.</text>
</comment>
<keyword evidence="2" id="KW-1185">Reference proteome</keyword>